<dbReference type="EMBL" id="VFIA01000016">
    <property type="protein sequence ID" value="MBC3792463.1"/>
    <property type="molecule type" value="Genomic_DNA"/>
</dbReference>
<proteinExistence type="predicted"/>
<dbReference type="RefSeq" id="WP_186738234.1">
    <property type="nucleotide sequence ID" value="NZ_VFIA01000016.1"/>
</dbReference>
<accession>A0ABR6W8I0</accession>
<evidence type="ECO:0000313" key="2">
    <source>
        <dbReference type="Proteomes" id="UP000700732"/>
    </source>
</evidence>
<evidence type="ECO:0000313" key="1">
    <source>
        <dbReference type="EMBL" id="MBC3792463.1"/>
    </source>
</evidence>
<sequence length="181" mass="20583">MKNSGLLLIFFLAVTGFVTSCKDTSPAFSSGAGDLRIVGTWQLHERRFPKDSTYRVPVYATRPDTVITNRDTVYTTRPDTLSVLRDTSFYVTRRYAGLRPQTLTFDSEGNLSTSGSEMTYYTPIRQFRVDSTFDEGLGVNLYINTNGANVSFRQKLSFVRDTLILSQRCDQPCYLKLVRLR</sequence>
<keyword evidence="2" id="KW-1185">Reference proteome</keyword>
<gene>
    <name evidence="1" type="ORF">FH603_2977</name>
</gene>
<reference evidence="1 2" key="1">
    <citation type="submission" date="2019-06" db="EMBL/GenBank/DDBJ databases">
        <title>Spirosoma utsteinense sp. nov. isolated from Antarctic ice-free soils.</title>
        <authorList>
            <person name="Tahon G."/>
        </authorList>
    </citation>
    <scope>NUCLEOTIDE SEQUENCE [LARGE SCALE GENOMIC DNA]</scope>
    <source>
        <strain evidence="1 2">LMG 31447</strain>
    </source>
</reference>
<dbReference type="PROSITE" id="PS51257">
    <property type="entry name" value="PROKAR_LIPOPROTEIN"/>
    <property type="match status" value="1"/>
</dbReference>
<organism evidence="1 2">
    <name type="scientific">Spirosoma utsteinense</name>
    <dbReference type="NCBI Taxonomy" id="2585773"/>
    <lineage>
        <taxon>Bacteria</taxon>
        <taxon>Pseudomonadati</taxon>
        <taxon>Bacteroidota</taxon>
        <taxon>Cytophagia</taxon>
        <taxon>Cytophagales</taxon>
        <taxon>Cytophagaceae</taxon>
        <taxon>Spirosoma</taxon>
    </lineage>
</organism>
<comment type="caution">
    <text evidence="1">The sequence shown here is derived from an EMBL/GenBank/DDBJ whole genome shotgun (WGS) entry which is preliminary data.</text>
</comment>
<name>A0ABR6W8I0_9BACT</name>
<protein>
    <recommendedName>
        <fullName evidence="3">Lipocalin-like domain-containing protein</fullName>
    </recommendedName>
</protein>
<evidence type="ECO:0008006" key="3">
    <source>
        <dbReference type="Google" id="ProtNLM"/>
    </source>
</evidence>
<dbReference type="Proteomes" id="UP000700732">
    <property type="component" value="Unassembled WGS sequence"/>
</dbReference>